<dbReference type="PROSITE" id="PS50850">
    <property type="entry name" value="MFS"/>
    <property type="match status" value="1"/>
</dbReference>
<gene>
    <name evidence="9" type="ORF">UFOPK2683_00085</name>
    <name evidence="10" type="ORF">UFOPK3605_00409</name>
    <name evidence="11" type="ORF">UFOPK3897_00892</name>
    <name evidence="12" type="ORF">UFOPK4121_00963</name>
</gene>
<dbReference type="EMBL" id="CAFBPQ010000028">
    <property type="protein sequence ID" value="CAB5026063.1"/>
    <property type="molecule type" value="Genomic_DNA"/>
</dbReference>
<dbReference type="Gene3D" id="1.20.1250.20">
    <property type="entry name" value="MFS general substrate transporter like domains"/>
    <property type="match status" value="1"/>
</dbReference>
<feature type="transmembrane region" description="Helical" evidence="7">
    <location>
        <begin position="76"/>
        <end position="94"/>
    </location>
</feature>
<dbReference type="NCBIfam" id="TIGR00879">
    <property type="entry name" value="SP"/>
    <property type="match status" value="1"/>
</dbReference>
<feature type="transmembrane region" description="Helical" evidence="7">
    <location>
        <begin position="165"/>
        <end position="184"/>
    </location>
</feature>
<feature type="transmembrane region" description="Helical" evidence="7">
    <location>
        <begin position="387"/>
        <end position="406"/>
    </location>
</feature>
<dbReference type="PRINTS" id="PR00171">
    <property type="entry name" value="SUGRTRNSPORT"/>
</dbReference>
<dbReference type="EMBL" id="CAEZYK010000002">
    <property type="protein sequence ID" value="CAB4712575.1"/>
    <property type="molecule type" value="Genomic_DNA"/>
</dbReference>
<evidence type="ECO:0000313" key="12">
    <source>
        <dbReference type="EMBL" id="CAB5026063.1"/>
    </source>
</evidence>
<dbReference type="SUPFAM" id="SSF103473">
    <property type="entry name" value="MFS general substrate transporter"/>
    <property type="match status" value="1"/>
</dbReference>
<feature type="transmembrane region" description="Helical" evidence="7">
    <location>
        <begin position="347"/>
        <end position="375"/>
    </location>
</feature>
<evidence type="ECO:0000313" key="11">
    <source>
        <dbReference type="EMBL" id="CAB4977373.1"/>
    </source>
</evidence>
<evidence type="ECO:0000313" key="10">
    <source>
        <dbReference type="EMBL" id="CAB4899562.1"/>
    </source>
</evidence>
<comment type="subcellular location">
    <subcellularLocation>
        <location evidence="1">Membrane</location>
        <topology evidence="1">Multi-pass membrane protein</topology>
    </subcellularLocation>
</comment>
<dbReference type="FunFam" id="1.20.1250.20:FF:000073">
    <property type="entry name" value="MFS myo-inositol transporter, putative"/>
    <property type="match status" value="1"/>
</dbReference>
<dbReference type="GO" id="GO:0022857">
    <property type="term" value="F:transmembrane transporter activity"/>
    <property type="evidence" value="ECO:0007669"/>
    <property type="project" value="InterPro"/>
</dbReference>
<keyword evidence="4 7" id="KW-0812">Transmembrane</keyword>
<feature type="transmembrane region" description="Helical" evidence="7">
    <location>
        <begin position="135"/>
        <end position="153"/>
    </location>
</feature>
<evidence type="ECO:0000256" key="6">
    <source>
        <dbReference type="ARBA" id="ARBA00023136"/>
    </source>
</evidence>
<dbReference type="InterPro" id="IPR003663">
    <property type="entry name" value="Sugar/inositol_transpt"/>
</dbReference>
<keyword evidence="3" id="KW-0813">Transport</keyword>
<dbReference type="EMBL" id="CAFBOF010000016">
    <property type="protein sequence ID" value="CAB4977373.1"/>
    <property type="molecule type" value="Genomic_DNA"/>
</dbReference>
<dbReference type="Pfam" id="PF00083">
    <property type="entry name" value="Sugar_tr"/>
    <property type="match status" value="1"/>
</dbReference>
<name>A0A6J7MFX4_9ZZZZ</name>
<reference evidence="11" key="1">
    <citation type="submission" date="2020-05" db="EMBL/GenBank/DDBJ databases">
        <authorList>
            <person name="Chiriac C."/>
            <person name="Salcher M."/>
            <person name="Ghai R."/>
            <person name="Kavagutti S V."/>
        </authorList>
    </citation>
    <scope>NUCLEOTIDE SEQUENCE</scope>
</reference>
<evidence type="ECO:0000256" key="2">
    <source>
        <dbReference type="ARBA" id="ARBA00010992"/>
    </source>
</evidence>
<feature type="transmembrane region" description="Helical" evidence="7">
    <location>
        <begin position="248"/>
        <end position="267"/>
    </location>
</feature>
<dbReference type="GO" id="GO:0016020">
    <property type="term" value="C:membrane"/>
    <property type="evidence" value="ECO:0007669"/>
    <property type="project" value="UniProtKB-SubCell"/>
</dbReference>
<dbReference type="InterPro" id="IPR005828">
    <property type="entry name" value="MFS_sugar_transport-like"/>
</dbReference>
<dbReference type="PANTHER" id="PTHR48020:SF12">
    <property type="entry name" value="PROTON MYO-INOSITOL COTRANSPORTER"/>
    <property type="match status" value="1"/>
</dbReference>
<dbReference type="InterPro" id="IPR005829">
    <property type="entry name" value="Sugar_transporter_CS"/>
</dbReference>
<dbReference type="AlphaFoldDB" id="A0A6J7MFX4"/>
<organism evidence="11">
    <name type="scientific">freshwater metagenome</name>
    <dbReference type="NCBI Taxonomy" id="449393"/>
    <lineage>
        <taxon>unclassified sequences</taxon>
        <taxon>metagenomes</taxon>
        <taxon>ecological metagenomes</taxon>
    </lineage>
</organism>
<evidence type="ECO:0000256" key="3">
    <source>
        <dbReference type="ARBA" id="ARBA00022448"/>
    </source>
</evidence>
<evidence type="ECO:0000256" key="4">
    <source>
        <dbReference type="ARBA" id="ARBA00022692"/>
    </source>
</evidence>
<evidence type="ECO:0000256" key="5">
    <source>
        <dbReference type="ARBA" id="ARBA00022989"/>
    </source>
</evidence>
<evidence type="ECO:0000313" key="9">
    <source>
        <dbReference type="EMBL" id="CAB4712575.1"/>
    </source>
</evidence>
<proteinExistence type="inferred from homology"/>
<feature type="transmembrane region" description="Helical" evidence="7">
    <location>
        <begin position="287"/>
        <end position="306"/>
    </location>
</feature>
<comment type="similarity">
    <text evidence="2">Belongs to the major facilitator superfamily. Sugar transporter (TC 2.A.1.1) family.</text>
</comment>
<dbReference type="EMBL" id="CAFBMM010000010">
    <property type="protein sequence ID" value="CAB4899562.1"/>
    <property type="molecule type" value="Genomic_DNA"/>
</dbReference>
<feature type="transmembrane region" description="Helical" evidence="7">
    <location>
        <begin position="100"/>
        <end position="123"/>
    </location>
</feature>
<feature type="transmembrane region" description="Helical" evidence="7">
    <location>
        <begin position="50"/>
        <end position="69"/>
    </location>
</feature>
<dbReference type="PANTHER" id="PTHR48020">
    <property type="entry name" value="PROTON MYO-INOSITOL COTRANSPORTER"/>
    <property type="match status" value="1"/>
</dbReference>
<evidence type="ECO:0000256" key="7">
    <source>
        <dbReference type="SAM" id="Phobius"/>
    </source>
</evidence>
<protein>
    <submittedName>
        <fullName evidence="11">Unannotated protein</fullName>
    </submittedName>
</protein>
<evidence type="ECO:0000256" key="1">
    <source>
        <dbReference type="ARBA" id="ARBA00004141"/>
    </source>
</evidence>
<accession>A0A6J7MFX4</accession>
<dbReference type="InterPro" id="IPR020846">
    <property type="entry name" value="MFS_dom"/>
</dbReference>
<dbReference type="InterPro" id="IPR036259">
    <property type="entry name" value="MFS_trans_sf"/>
</dbReference>
<keyword evidence="5 7" id="KW-1133">Transmembrane helix</keyword>
<feature type="domain" description="Major facilitator superfamily (MFS) profile" evidence="8">
    <location>
        <begin position="11"/>
        <end position="441"/>
    </location>
</feature>
<evidence type="ECO:0000259" key="8">
    <source>
        <dbReference type="PROSITE" id="PS50850"/>
    </source>
</evidence>
<dbReference type="PROSITE" id="PS00216">
    <property type="entry name" value="SUGAR_TRANSPORT_1"/>
    <property type="match status" value="2"/>
</dbReference>
<keyword evidence="6 7" id="KW-0472">Membrane</keyword>
<feature type="transmembrane region" description="Helical" evidence="7">
    <location>
        <begin position="313"/>
        <end position="335"/>
    </location>
</feature>
<feature type="transmembrane region" description="Helical" evidence="7">
    <location>
        <begin position="412"/>
        <end position="433"/>
    </location>
</feature>
<sequence>MKGMSKWLWLVGLVTILSGLLFGYDQGVISGALPFITKSFDLTTFLQEVVTSWVTLGALVGALLAGAMADRFGRRTTLITAGMLFFVGALVQSLAPDTAILVVGRFVIGGGVGIASVAAPLYAAEMAPAKMRGRFVSSYQLAITIGILVAQIVDRALSDSANWRLMLGLAVIPGVLLALVMIPMPDTPRWLLKMGQRPKARVAAVKVQGVDGVDSRLDDIAAELAMEEKDKGSWSDVLSPKIRPMLKVGLGLAIFQQVTGINAVIYYSDSIFKAAGFSSVQQQTDATILAIGCVNVLATFVAIAFIDRFGRRPLLLAGLTGMIVSLAGLTLAFIFLEDQGKTTGTSFLGLATLVLLVIYIASFAFSLGPVVWTMISEIFPTRVRGRAIAVATAANWGAAFVVSASFLSIVNIVGTSGAFALFTIMSILAFVWISKKVPETKGKPLEEIEKLFTSDSPH</sequence>
<dbReference type="InterPro" id="IPR050814">
    <property type="entry name" value="Myo-inositol_Transporter"/>
</dbReference>